<dbReference type="Gene3D" id="1.25.40.10">
    <property type="entry name" value="Tetratricopeptide repeat domain"/>
    <property type="match status" value="1"/>
</dbReference>
<dbReference type="PROSITE" id="PS50005">
    <property type="entry name" value="TPR"/>
    <property type="match status" value="1"/>
</dbReference>
<dbReference type="InterPro" id="IPR011989">
    <property type="entry name" value="ARM-like"/>
</dbReference>
<comment type="caution">
    <text evidence="5">The sequence shown here is derived from an EMBL/GenBank/DDBJ whole genome shotgun (WGS) entry which is preliminary data.</text>
</comment>
<dbReference type="eggNOG" id="COG0457">
    <property type="taxonomic scope" value="Bacteria"/>
</dbReference>
<dbReference type="SUPFAM" id="SSF48452">
    <property type="entry name" value="TPR-like"/>
    <property type="match status" value="1"/>
</dbReference>
<keyword evidence="1" id="KW-0732">Signal</keyword>
<evidence type="ECO:0000313" key="6">
    <source>
        <dbReference type="Proteomes" id="UP000005824"/>
    </source>
</evidence>
<dbReference type="STRING" id="497964.CfE428DRAFT_0970"/>
<accession>B4CWD3</accession>
<dbReference type="Pfam" id="PF13432">
    <property type="entry name" value="TPR_16"/>
    <property type="match status" value="1"/>
</dbReference>
<dbReference type="Gene3D" id="1.25.10.10">
    <property type="entry name" value="Leucine-rich Repeat Variant"/>
    <property type="match status" value="1"/>
</dbReference>
<dbReference type="AlphaFoldDB" id="B4CWD3"/>
<feature type="repeat" description="TPR" evidence="2">
    <location>
        <begin position="706"/>
        <end position="739"/>
    </location>
</feature>
<evidence type="ECO:0000256" key="2">
    <source>
        <dbReference type="PROSITE-ProRule" id="PRU00339"/>
    </source>
</evidence>
<feature type="domain" description="Cytochrome c-552/4" evidence="4">
    <location>
        <begin position="213"/>
        <end position="254"/>
    </location>
</feature>
<name>B4CWD3_9BACT</name>
<dbReference type="Pfam" id="PF09699">
    <property type="entry name" value="Paired_CXXCH_1"/>
    <property type="match status" value="1"/>
</dbReference>
<keyword evidence="2" id="KW-0802">TPR repeat</keyword>
<evidence type="ECO:0000313" key="5">
    <source>
        <dbReference type="EMBL" id="EDY21725.1"/>
    </source>
</evidence>
<feature type="domain" description="Cytochrome c-552/4" evidence="4">
    <location>
        <begin position="86"/>
        <end position="112"/>
    </location>
</feature>
<sequence length="785" mass="86828" precursor="true">MSRRKKKNSPPSSSSPKENTMTFWERALGIWLAVCCLGAVGLGGWFLSRNSHPSALGTKVATAPAGKFSIEPEAKVMPHYAGSESCRECHAAEFEKWQGSHHGLAERKVEAKLDAVAFEPPKEIKAGTQISEAHVVDGKFALTTAGLKSPHETFMPERVIGVDPLRQFLVAAPGGRFQTMELAWDPHKQEWFDVYGNEDRQPGEWGHWTGRGMTWNQMCASCHNTRVRKNYEPKDDSYHTAMAEMTVGCEACHGPMKAHADWQKAYPKQKGDPNLAKLSRDQMLDTCGMCHARRVELTGDFVPGDKFFDHFALSIPDDSELFYPDGQVHDEDYEFTSFLGSKMHAAGVRCMDCHDPHTSKNPVEGNALCMRCHGSPAPVIQGVAVAPQIVDPDHSFHKAGTAGSRCVDCHMPETTYMQRHARRDHGFTIPDPVLTKEHNIPNACGRCHADKPVEWAIDNCNKWYGEKMNRPTRTRAEWIAQARTFAPGAHKNLLKMLREEKDPFWRAVAANLLRISVHEAGVVEALQAAAKDPSELVRSMAARSLGANLQAGSEAETGALTALLDDPSRSVRIDAAWGLRRTVDPNSRAGSELLYSLNFNRDQPTGLTQWATYLEDRGDEKGALDEFKLAVDWDHGSAPLRSNYAIALSLSGQSEEAVKQLAEAVRLAPREAQLRYTYALALNEVNRAAEARTQLEQAVQLDPQFGRAWYNLGLARNAAGQPDQALEALARAEALDPQNPQAPYAAATILLRLQRAHEAADAARRALKIEPSYQEAVNLLRTLGE</sequence>
<reference evidence="5 6" key="1">
    <citation type="journal article" date="2011" name="J. Bacteriol.">
        <title>Genome sequence of Chthoniobacter flavus Ellin428, an aerobic heterotrophic soil bacterium.</title>
        <authorList>
            <person name="Kant R."/>
            <person name="van Passel M.W."/>
            <person name="Palva A."/>
            <person name="Lucas S."/>
            <person name="Lapidus A."/>
            <person name="Glavina Del Rio T."/>
            <person name="Dalin E."/>
            <person name="Tice H."/>
            <person name="Bruce D."/>
            <person name="Goodwin L."/>
            <person name="Pitluck S."/>
            <person name="Larimer F.W."/>
            <person name="Land M.L."/>
            <person name="Hauser L."/>
            <person name="Sangwan P."/>
            <person name="de Vos W.M."/>
            <person name="Janssen P.H."/>
            <person name="Smidt H."/>
        </authorList>
    </citation>
    <scope>NUCLEOTIDE SEQUENCE [LARGE SCALE GENOMIC DNA]</scope>
    <source>
        <strain evidence="5 6">Ellin428</strain>
    </source>
</reference>
<evidence type="ECO:0000259" key="4">
    <source>
        <dbReference type="Pfam" id="PF13435"/>
    </source>
</evidence>
<dbReference type="CDD" id="cd08168">
    <property type="entry name" value="Cytochrom_C3"/>
    <property type="match status" value="1"/>
</dbReference>
<protein>
    <submittedName>
        <fullName evidence="5">Cytochrome C family protein</fullName>
    </submittedName>
</protein>
<dbReference type="PANTHER" id="PTHR35038">
    <property type="entry name" value="DISSIMILATORY SULFITE REDUCTASE SIRA"/>
    <property type="match status" value="1"/>
</dbReference>
<evidence type="ECO:0000259" key="3">
    <source>
        <dbReference type="Pfam" id="PF09699"/>
    </source>
</evidence>
<feature type="domain" description="Doubled CXXCH motif" evidence="3">
    <location>
        <begin position="349"/>
        <end position="375"/>
    </location>
</feature>
<dbReference type="Pfam" id="PF13646">
    <property type="entry name" value="HEAT_2"/>
    <property type="match status" value="1"/>
</dbReference>
<dbReference type="PANTHER" id="PTHR35038:SF8">
    <property type="entry name" value="C-TYPE POLYHEME CYTOCHROME OMCC"/>
    <property type="match status" value="1"/>
</dbReference>
<dbReference type="SUPFAM" id="SSF48695">
    <property type="entry name" value="Multiheme cytochromes"/>
    <property type="match status" value="1"/>
</dbReference>
<proteinExistence type="predicted"/>
<gene>
    <name evidence="5" type="ORF">CfE428DRAFT_0970</name>
</gene>
<dbReference type="InterPro" id="IPR051829">
    <property type="entry name" value="Multiheme_Cytochr_ET"/>
</dbReference>
<dbReference type="InterPro" id="IPR011990">
    <property type="entry name" value="TPR-like_helical_dom_sf"/>
</dbReference>
<organism evidence="5 6">
    <name type="scientific">Chthoniobacter flavus Ellin428</name>
    <dbReference type="NCBI Taxonomy" id="497964"/>
    <lineage>
        <taxon>Bacteria</taxon>
        <taxon>Pseudomonadati</taxon>
        <taxon>Verrucomicrobiota</taxon>
        <taxon>Spartobacteria</taxon>
        <taxon>Chthoniobacterales</taxon>
        <taxon>Chthoniobacteraceae</taxon>
        <taxon>Chthoniobacter</taxon>
    </lineage>
</organism>
<keyword evidence="6" id="KW-1185">Reference proteome</keyword>
<dbReference type="InterPro" id="IPR036280">
    <property type="entry name" value="Multihaem_cyt_sf"/>
</dbReference>
<dbReference type="InterPro" id="IPR023155">
    <property type="entry name" value="Cyt_c-552/4"/>
</dbReference>
<dbReference type="Pfam" id="PF13435">
    <property type="entry name" value="Cytochrome_C554"/>
    <property type="match status" value="2"/>
</dbReference>
<dbReference type="Proteomes" id="UP000005824">
    <property type="component" value="Unassembled WGS sequence"/>
</dbReference>
<dbReference type="InterPro" id="IPR010177">
    <property type="entry name" value="Paired_CXXCH_1"/>
</dbReference>
<dbReference type="SMART" id="SM00028">
    <property type="entry name" value="TPR"/>
    <property type="match status" value="4"/>
</dbReference>
<dbReference type="InParanoid" id="B4CWD3"/>
<dbReference type="Gene3D" id="1.10.1130.10">
    <property type="entry name" value="Flavocytochrome C3, Chain A"/>
    <property type="match status" value="3"/>
</dbReference>
<dbReference type="RefSeq" id="WP_006978297.1">
    <property type="nucleotide sequence ID" value="NZ_ABVL01000002.1"/>
</dbReference>
<evidence type="ECO:0000256" key="1">
    <source>
        <dbReference type="ARBA" id="ARBA00022729"/>
    </source>
</evidence>
<dbReference type="InterPro" id="IPR019734">
    <property type="entry name" value="TPR_rpt"/>
</dbReference>
<dbReference type="EMBL" id="ABVL01000002">
    <property type="protein sequence ID" value="EDY21725.1"/>
    <property type="molecule type" value="Genomic_DNA"/>
</dbReference>